<reference evidence="2" key="1">
    <citation type="journal article" date="2014" name="Int. J. Syst. Evol. Microbiol.">
        <title>Complete genome sequence of Corynebacterium casei LMG S-19264T (=DSM 44701T), isolated from a smear-ripened cheese.</title>
        <authorList>
            <consortium name="US DOE Joint Genome Institute (JGI-PGF)"/>
            <person name="Walter F."/>
            <person name="Albersmeier A."/>
            <person name="Kalinowski J."/>
            <person name="Ruckert C."/>
        </authorList>
    </citation>
    <scope>NUCLEOTIDE SEQUENCE</scope>
    <source>
        <strain evidence="2">CGMCC 4.7368</strain>
    </source>
</reference>
<organism evidence="2 3">
    <name type="scientific">Nonomuraea cavernae</name>
    <dbReference type="NCBI Taxonomy" id="2045107"/>
    <lineage>
        <taxon>Bacteria</taxon>
        <taxon>Bacillati</taxon>
        <taxon>Actinomycetota</taxon>
        <taxon>Actinomycetes</taxon>
        <taxon>Streptosporangiales</taxon>
        <taxon>Streptosporangiaceae</taxon>
        <taxon>Nonomuraea</taxon>
    </lineage>
</organism>
<protein>
    <submittedName>
        <fullName evidence="2">Uncharacterized protein</fullName>
    </submittedName>
</protein>
<evidence type="ECO:0000313" key="3">
    <source>
        <dbReference type="Proteomes" id="UP000646523"/>
    </source>
</evidence>
<evidence type="ECO:0000313" key="2">
    <source>
        <dbReference type="EMBL" id="GGO82999.1"/>
    </source>
</evidence>
<sequence length="260" mass="28936">MPPQEPPGRVVPPLANPGRTRITATPTPPTNPGFYKKLITALNPLRQTTREAMVLSAVGVGALALDVAATANLGDPALFYFRRERWKELSGLVEATRKDVWVSYFGPVVDHWEGDAVAMLQQYVRFKINNLYTLLSKISDDMSGTMYNQCKEVLTYDLSVFGLYATTAPILRTLMAASAHPVGQLAMRAQIGAFLTVAGIFAKQFADIWSAYEGDLNKLELKLNQLRGSFYEHGNPDYGTRFKDLKLNDDITYPDNWIAK</sequence>
<keyword evidence="3" id="KW-1185">Reference proteome</keyword>
<name>A0A917ZIY8_9ACTN</name>
<reference evidence="2" key="2">
    <citation type="submission" date="2020-09" db="EMBL/GenBank/DDBJ databases">
        <authorList>
            <person name="Sun Q."/>
            <person name="Zhou Y."/>
        </authorList>
    </citation>
    <scope>NUCLEOTIDE SEQUENCE</scope>
    <source>
        <strain evidence="2">CGMCC 4.7368</strain>
    </source>
</reference>
<dbReference type="Proteomes" id="UP000646523">
    <property type="component" value="Unassembled WGS sequence"/>
</dbReference>
<dbReference type="AlphaFoldDB" id="A0A917ZIY8"/>
<comment type="caution">
    <text evidence="2">The sequence shown here is derived from an EMBL/GenBank/DDBJ whole genome shotgun (WGS) entry which is preliminary data.</text>
</comment>
<dbReference type="EMBL" id="BMNH01000047">
    <property type="protein sequence ID" value="GGO82999.1"/>
    <property type="molecule type" value="Genomic_DNA"/>
</dbReference>
<accession>A0A917ZIY8</accession>
<feature type="region of interest" description="Disordered" evidence="1">
    <location>
        <begin position="1"/>
        <end position="27"/>
    </location>
</feature>
<evidence type="ECO:0000256" key="1">
    <source>
        <dbReference type="SAM" id="MobiDB-lite"/>
    </source>
</evidence>
<proteinExistence type="predicted"/>
<feature type="compositionally biased region" description="Pro residues" evidence="1">
    <location>
        <begin position="1"/>
        <end position="10"/>
    </location>
</feature>
<gene>
    <name evidence="2" type="ORF">GCM10012289_75540</name>
</gene>
<feature type="compositionally biased region" description="Low complexity" evidence="1">
    <location>
        <begin position="11"/>
        <end position="25"/>
    </location>
</feature>